<dbReference type="AlphaFoldDB" id="A0A4U5M5C7"/>
<evidence type="ECO:0000313" key="16">
    <source>
        <dbReference type="EMBL" id="TKR64058.1"/>
    </source>
</evidence>
<gene>
    <name evidence="16" type="ORF">L596_024654</name>
</gene>
<dbReference type="GO" id="GO:0051536">
    <property type="term" value="F:iron-sulfur cluster binding"/>
    <property type="evidence" value="ECO:0007669"/>
    <property type="project" value="UniProtKB-KW"/>
</dbReference>
<evidence type="ECO:0000256" key="12">
    <source>
        <dbReference type="ARBA" id="ARBA00023242"/>
    </source>
</evidence>
<dbReference type="GO" id="GO:0016818">
    <property type="term" value="F:hydrolase activity, acting on acid anhydrides, in phosphorus-containing anhydrides"/>
    <property type="evidence" value="ECO:0007669"/>
    <property type="project" value="InterPro"/>
</dbReference>
<feature type="domain" description="Helicase ATP-binding" evidence="15">
    <location>
        <begin position="128"/>
        <end position="542"/>
    </location>
</feature>
<organism evidence="16 17">
    <name type="scientific">Steinernema carpocapsae</name>
    <name type="common">Entomopathogenic nematode</name>
    <dbReference type="NCBI Taxonomy" id="34508"/>
    <lineage>
        <taxon>Eukaryota</taxon>
        <taxon>Metazoa</taxon>
        <taxon>Ecdysozoa</taxon>
        <taxon>Nematoda</taxon>
        <taxon>Chromadorea</taxon>
        <taxon>Rhabditida</taxon>
        <taxon>Tylenchina</taxon>
        <taxon>Panagrolaimomorpha</taxon>
        <taxon>Strongyloidoidea</taxon>
        <taxon>Steinernematidae</taxon>
        <taxon>Steinernema</taxon>
    </lineage>
</organism>
<evidence type="ECO:0000256" key="6">
    <source>
        <dbReference type="ARBA" id="ARBA00022801"/>
    </source>
</evidence>
<dbReference type="InterPro" id="IPR006554">
    <property type="entry name" value="Helicase-like_DEXD_c2"/>
</dbReference>
<dbReference type="PANTHER" id="PTHR11472:SF41">
    <property type="entry name" value="ATP-DEPENDENT DNA HELICASE DDX11-RELATED"/>
    <property type="match status" value="1"/>
</dbReference>
<keyword evidence="12" id="KW-0539">Nucleus</keyword>
<keyword evidence="7" id="KW-0347">Helicase</keyword>
<dbReference type="Pfam" id="PF06733">
    <property type="entry name" value="DEAD_2"/>
    <property type="match status" value="1"/>
</dbReference>
<dbReference type="SMART" id="SM00491">
    <property type="entry name" value="HELICc2"/>
    <property type="match status" value="1"/>
</dbReference>
<keyword evidence="11" id="KW-0413">Isomerase</keyword>
<dbReference type="NCBIfam" id="TIGR00604">
    <property type="entry name" value="rad3"/>
    <property type="match status" value="1"/>
</dbReference>
<dbReference type="InterPro" id="IPR002093">
    <property type="entry name" value="BRCA2_repeat"/>
</dbReference>
<sequence>MSHDEEIALFSTASGKTIDIKPEALQRARRILEDDENGTVPCSIASSPAAARRVEFRSPLASVTSSPRWNKSPPRTPFVAPSVAQRSVFRSPLPSVSLTPPISRTPTSAIKKFSKFRSPVVHRDVVVAAHMFGFPFPPYDIQKQLMEALIASIESGNVGIFESPTGTGKSLSTICAVLTWLKRFEANRREKLQSKIVKLKSDEKDAGQEIDTSTNWIDAYKVKLGAQKEREVLEEEAEALRKVDERLREAQEGSRRKKSFDGRKRKVDDDISDEDLFDVASPSNSEDADLLPGEEIEARNEDSEETDLACTKIFYASRTHSQLEQLLEEIRKTSFNPRVVQLASRQALCVNEDVRSLKNLNLMNERCMEMRKSSNASKAQKTDAEVVPTRSNRKKALCKCEYAKSDAIEDLADKILAADDSMTNIEKLASAGRGITACSYYATRKALGLCEIVLLPYPILLHEKTRRNWGVDVKGNVVVIDEAHNLLSTVADIHSVELTLPALTVGLSLVREYIDKYKERLNASNLGSIVKLQDIIATLEKNLKDNKETDKIYSMPALINELKLYNFDLFDILYYIDRTNLCSKFHGFFKRYCGRVSSQKKQEFEEKLTGIALLMKKREEAKNRTQEAPEEEDVPEEEKTQMSSPVYQIVTFIDSLTNKCEDARVLIKREDPSAGTPATYRFLLLNPADKLKDLVKEARSVLLIGGTMEPAEQLIDAFERVCEIPKDSIARFSCGHVVDDHQLTAVSLAKGPNGHDFTLNFANRSTPQTIAAIGMTFSNILRQIPNGVVAFFASYDYMAKFISTLKANGMYERINNSKPIFVEGRGASAKLWNDFSKQAKTPKGAMLCAVVGGKLSEGINFSDELGRCVFMIGLPYPNKNSVELQEKMKYLDRNVRPGAGSAHYEACCMHAVNQAIGRAIRHRDDYAAIVLLDARYAKLAIKDALPKWISSRLTHCEAFPSAMQKIVAFFKGRK</sequence>
<evidence type="ECO:0000256" key="14">
    <source>
        <dbReference type="SAM" id="MobiDB-lite"/>
    </source>
</evidence>
<evidence type="ECO:0000256" key="3">
    <source>
        <dbReference type="ARBA" id="ARBA00008435"/>
    </source>
</evidence>
<dbReference type="InterPro" id="IPR027417">
    <property type="entry name" value="P-loop_NTPase"/>
</dbReference>
<dbReference type="STRING" id="34508.A0A4U5M5C7"/>
<reference evidence="16 17" key="2">
    <citation type="journal article" date="2019" name="G3 (Bethesda)">
        <title>Hybrid Assembly of the Genome of the Entomopathogenic Nematode Steinernema carpocapsae Identifies the X-Chromosome.</title>
        <authorList>
            <person name="Serra L."/>
            <person name="Macchietto M."/>
            <person name="Macias-Munoz A."/>
            <person name="McGill C.J."/>
            <person name="Rodriguez I.M."/>
            <person name="Rodriguez B."/>
            <person name="Murad R."/>
            <person name="Mortazavi A."/>
        </authorList>
    </citation>
    <scope>NUCLEOTIDE SEQUENCE [LARGE SCALE GENOMIC DNA]</scope>
    <source>
        <strain evidence="16 17">ALL</strain>
    </source>
</reference>
<dbReference type="InterPro" id="IPR014013">
    <property type="entry name" value="Helic_SF1/SF2_ATP-bd_DinG/Rad3"/>
</dbReference>
<comment type="similarity">
    <text evidence="3">Belongs to the DEAD box helicase family. DEAH subfamily. DDX11/CHL1 sub-subfamily.</text>
</comment>
<keyword evidence="8" id="KW-0067">ATP-binding</keyword>
<feature type="coiled-coil region" evidence="13">
    <location>
        <begin position="189"/>
        <end position="253"/>
    </location>
</feature>
<comment type="caution">
    <text evidence="16">The sequence shown here is derived from an EMBL/GenBank/DDBJ whole genome shotgun (WGS) entry which is preliminary data.</text>
</comment>
<keyword evidence="6" id="KW-0378">Hydrolase</keyword>
<dbReference type="SMART" id="SM00488">
    <property type="entry name" value="DEXDc2"/>
    <property type="match status" value="1"/>
</dbReference>
<keyword evidence="17" id="KW-1185">Reference proteome</keyword>
<dbReference type="InterPro" id="IPR013020">
    <property type="entry name" value="Rad3/Chl1-like"/>
</dbReference>
<reference evidence="16 17" key="1">
    <citation type="journal article" date="2015" name="Genome Biol.">
        <title>Comparative genomics of Steinernema reveals deeply conserved gene regulatory networks.</title>
        <authorList>
            <person name="Dillman A.R."/>
            <person name="Macchietto M."/>
            <person name="Porter C.F."/>
            <person name="Rogers A."/>
            <person name="Williams B."/>
            <person name="Antoshechkin I."/>
            <person name="Lee M.M."/>
            <person name="Goodwin Z."/>
            <person name="Lu X."/>
            <person name="Lewis E.E."/>
            <person name="Goodrich-Blair H."/>
            <person name="Stock S.P."/>
            <person name="Adams B.J."/>
            <person name="Sternberg P.W."/>
            <person name="Mortazavi A."/>
        </authorList>
    </citation>
    <scope>NUCLEOTIDE SEQUENCE [LARGE SCALE GENOMIC DNA]</scope>
    <source>
        <strain evidence="16 17">ALL</strain>
    </source>
</reference>
<evidence type="ECO:0000256" key="7">
    <source>
        <dbReference type="ARBA" id="ARBA00022806"/>
    </source>
</evidence>
<evidence type="ECO:0000256" key="5">
    <source>
        <dbReference type="ARBA" id="ARBA00022741"/>
    </source>
</evidence>
<accession>A0A4U5M5C7</accession>
<dbReference type="Proteomes" id="UP000298663">
    <property type="component" value="Unassembled WGS sequence"/>
</dbReference>
<comment type="cofactor">
    <cofactor evidence="1">
        <name>[4Fe-4S] cluster</name>
        <dbReference type="ChEBI" id="CHEBI:49883"/>
    </cofactor>
</comment>
<evidence type="ECO:0000256" key="1">
    <source>
        <dbReference type="ARBA" id="ARBA00001966"/>
    </source>
</evidence>
<dbReference type="PROSITE" id="PS51193">
    <property type="entry name" value="HELICASE_ATP_BIND_2"/>
    <property type="match status" value="1"/>
</dbReference>
<dbReference type="EMBL" id="AZBU02000009">
    <property type="protein sequence ID" value="TKR64058.1"/>
    <property type="molecule type" value="Genomic_DNA"/>
</dbReference>
<dbReference type="GO" id="GO:0003678">
    <property type="term" value="F:DNA helicase activity"/>
    <property type="evidence" value="ECO:0007669"/>
    <property type="project" value="InterPro"/>
</dbReference>
<keyword evidence="4" id="KW-0479">Metal-binding</keyword>
<evidence type="ECO:0000313" key="17">
    <source>
        <dbReference type="Proteomes" id="UP000298663"/>
    </source>
</evidence>
<dbReference type="CDD" id="cd18788">
    <property type="entry name" value="SF2_C_XPD"/>
    <property type="match status" value="1"/>
</dbReference>
<feature type="region of interest" description="Disordered" evidence="14">
    <location>
        <begin position="273"/>
        <end position="293"/>
    </location>
</feature>
<dbReference type="SUPFAM" id="SSF52540">
    <property type="entry name" value="P-loop containing nucleoside triphosphate hydrolases"/>
    <property type="match status" value="1"/>
</dbReference>
<evidence type="ECO:0000256" key="9">
    <source>
        <dbReference type="ARBA" id="ARBA00023004"/>
    </source>
</evidence>
<name>A0A4U5M5C7_STECR</name>
<dbReference type="OrthoDB" id="267079at2759"/>
<dbReference type="GO" id="GO:0034085">
    <property type="term" value="P:establishment of sister chromatid cohesion"/>
    <property type="evidence" value="ECO:0007669"/>
    <property type="project" value="TreeGrafter"/>
</dbReference>
<dbReference type="GO" id="GO:0003677">
    <property type="term" value="F:DNA binding"/>
    <property type="evidence" value="ECO:0007669"/>
    <property type="project" value="InterPro"/>
</dbReference>
<dbReference type="Gene3D" id="3.40.50.300">
    <property type="entry name" value="P-loop containing nucleotide triphosphate hydrolases"/>
    <property type="match status" value="3"/>
</dbReference>
<dbReference type="GO" id="GO:0046872">
    <property type="term" value="F:metal ion binding"/>
    <property type="evidence" value="ECO:0007669"/>
    <property type="project" value="UniProtKB-KW"/>
</dbReference>
<dbReference type="GO" id="GO:0006139">
    <property type="term" value="P:nucleobase-containing compound metabolic process"/>
    <property type="evidence" value="ECO:0007669"/>
    <property type="project" value="InterPro"/>
</dbReference>
<evidence type="ECO:0000259" key="15">
    <source>
        <dbReference type="PROSITE" id="PS51193"/>
    </source>
</evidence>
<keyword evidence="13" id="KW-0175">Coiled coil</keyword>
<evidence type="ECO:0000256" key="8">
    <source>
        <dbReference type="ARBA" id="ARBA00022840"/>
    </source>
</evidence>
<evidence type="ECO:0000256" key="13">
    <source>
        <dbReference type="SAM" id="Coils"/>
    </source>
</evidence>
<keyword evidence="5" id="KW-0547">Nucleotide-binding</keyword>
<dbReference type="Pfam" id="PF13307">
    <property type="entry name" value="Helicase_C_2"/>
    <property type="match status" value="1"/>
</dbReference>
<dbReference type="PROSITE" id="PS50138">
    <property type="entry name" value="BRCA2_REPEAT"/>
    <property type="match status" value="1"/>
</dbReference>
<dbReference type="GO" id="GO:0005524">
    <property type="term" value="F:ATP binding"/>
    <property type="evidence" value="ECO:0007669"/>
    <property type="project" value="UniProtKB-KW"/>
</dbReference>
<evidence type="ECO:0000256" key="4">
    <source>
        <dbReference type="ARBA" id="ARBA00022723"/>
    </source>
</evidence>
<proteinExistence type="inferred from homology"/>
<evidence type="ECO:0000256" key="10">
    <source>
        <dbReference type="ARBA" id="ARBA00023014"/>
    </source>
</evidence>
<evidence type="ECO:0000256" key="11">
    <source>
        <dbReference type="ARBA" id="ARBA00023235"/>
    </source>
</evidence>
<protein>
    <recommendedName>
        <fullName evidence="15">Helicase ATP-binding domain-containing protein</fullName>
    </recommendedName>
</protein>
<keyword evidence="10" id="KW-0411">Iron-sulfur</keyword>
<dbReference type="InterPro" id="IPR010614">
    <property type="entry name" value="RAD3-like_helicase_DEAD"/>
</dbReference>
<dbReference type="GO" id="GO:0005634">
    <property type="term" value="C:nucleus"/>
    <property type="evidence" value="ECO:0007669"/>
    <property type="project" value="UniProtKB-SubCell"/>
</dbReference>
<feature type="region of interest" description="Disordered" evidence="14">
    <location>
        <begin position="620"/>
        <end position="640"/>
    </location>
</feature>
<comment type="subcellular location">
    <subcellularLocation>
        <location evidence="2">Nucleus</location>
    </subcellularLocation>
</comment>
<dbReference type="PANTHER" id="PTHR11472">
    <property type="entry name" value="DNA REPAIR DEAD HELICASE RAD3/XP-D SUBFAMILY MEMBER"/>
    <property type="match status" value="1"/>
</dbReference>
<dbReference type="InterPro" id="IPR045028">
    <property type="entry name" value="DinG/Rad3-like"/>
</dbReference>
<evidence type="ECO:0000256" key="2">
    <source>
        <dbReference type="ARBA" id="ARBA00004123"/>
    </source>
</evidence>
<keyword evidence="9" id="KW-0408">Iron</keyword>
<dbReference type="InterPro" id="IPR006555">
    <property type="entry name" value="ATP-dep_Helicase_C"/>
</dbReference>